<accession>A0A8J6TD84</accession>
<comment type="caution">
    <text evidence="1">The sequence shown here is derived from an EMBL/GenBank/DDBJ whole genome shotgun (WGS) entry which is preliminary data.</text>
</comment>
<dbReference type="AlphaFoldDB" id="A0A8J6TD84"/>
<sequence length="172" mass="18457">MIDPELKYCTKCNDEYRAEIVKCACCGIPLLSGAELLESRKRQTGQLNKRLGALTAADELVSVHQGSSSELKPFENLLQRENIGAMIVDKSKGCGKGCCGTTLDLMVRKEDASDAYHLVQASLDKTRALDDHDMSGCDAVVDMDAGEATCPACGFTFQTSTTTCPDCGLCFG</sequence>
<reference evidence="1 2" key="1">
    <citation type="submission" date="2020-08" db="EMBL/GenBank/DDBJ databases">
        <title>Bridging the membrane lipid divide: bacteria of the FCB group superphylum have the potential to synthesize archaeal ether lipids.</title>
        <authorList>
            <person name="Villanueva L."/>
            <person name="Von Meijenfeldt F.A.B."/>
            <person name="Westbye A.B."/>
            <person name="Yadav S."/>
            <person name="Hopmans E.C."/>
            <person name="Dutilh B.E."/>
            <person name="Sinninghe Damste J.S."/>
        </authorList>
    </citation>
    <scope>NUCLEOTIDE SEQUENCE [LARGE SCALE GENOMIC DNA]</scope>
    <source>
        <strain evidence="1">NIOZ-UU47</strain>
    </source>
</reference>
<dbReference type="EMBL" id="JACNJZ010000014">
    <property type="protein sequence ID" value="MBC8316298.1"/>
    <property type="molecule type" value="Genomic_DNA"/>
</dbReference>
<organism evidence="1 2">
    <name type="scientific">Candidatus Desulfobia pelagia</name>
    <dbReference type="NCBI Taxonomy" id="2841692"/>
    <lineage>
        <taxon>Bacteria</taxon>
        <taxon>Pseudomonadati</taxon>
        <taxon>Thermodesulfobacteriota</taxon>
        <taxon>Desulfobulbia</taxon>
        <taxon>Desulfobulbales</taxon>
        <taxon>Desulfobulbaceae</taxon>
        <taxon>Candidatus Desulfobia</taxon>
    </lineage>
</organism>
<evidence type="ECO:0000313" key="2">
    <source>
        <dbReference type="Proteomes" id="UP000614424"/>
    </source>
</evidence>
<gene>
    <name evidence="1" type="ORF">H8E41_00205</name>
</gene>
<name>A0A8J6TD84_9BACT</name>
<dbReference type="Proteomes" id="UP000614424">
    <property type="component" value="Unassembled WGS sequence"/>
</dbReference>
<proteinExistence type="predicted"/>
<evidence type="ECO:0000313" key="1">
    <source>
        <dbReference type="EMBL" id="MBC8316298.1"/>
    </source>
</evidence>
<protein>
    <submittedName>
        <fullName evidence="1">Uncharacterized protein</fullName>
    </submittedName>
</protein>